<accession>A0ABV0YJQ0</accession>
<evidence type="ECO:0000313" key="2">
    <source>
        <dbReference type="Proteomes" id="UP001469553"/>
    </source>
</evidence>
<keyword evidence="2" id="KW-1185">Reference proteome</keyword>
<name>A0ABV0YJQ0_9TELE</name>
<protein>
    <submittedName>
        <fullName evidence="1">Uncharacterized protein</fullName>
    </submittedName>
</protein>
<proteinExistence type="predicted"/>
<sequence length="132" mass="14867">MGTDGLDPTITLPNIIHMLHHKHLKPTDVVKPDILNPELEICHDPACFKTQRSQNLIITDPSPKCPVVFLAPCPRLQRKTIDHLWNALQCAYRANTSVHDAANMVWTAQDLTSGYRLWTPALLLQLNVPNSM</sequence>
<organism evidence="1 2">
    <name type="scientific">Ameca splendens</name>
    <dbReference type="NCBI Taxonomy" id="208324"/>
    <lineage>
        <taxon>Eukaryota</taxon>
        <taxon>Metazoa</taxon>
        <taxon>Chordata</taxon>
        <taxon>Craniata</taxon>
        <taxon>Vertebrata</taxon>
        <taxon>Euteleostomi</taxon>
        <taxon>Actinopterygii</taxon>
        <taxon>Neopterygii</taxon>
        <taxon>Teleostei</taxon>
        <taxon>Neoteleostei</taxon>
        <taxon>Acanthomorphata</taxon>
        <taxon>Ovalentaria</taxon>
        <taxon>Atherinomorphae</taxon>
        <taxon>Cyprinodontiformes</taxon>
        <taxon>Goodeidae</taxon>
        <taxon>Ameca</taxon>
    </lineage>
</organism>
<evidence type="ECO:0000313" key="1">
    <source>
        <dbReference type="EMBL" id="MEQ2293966.1"/>
    </source>
</evidence>
<dbReference type="EMBL" id="JAHRIP010035869">
    <property type="protein sequence ID" value="MEQ2293966.1"/>
    <property type="molecule type" value="Genomic_DNA"/>
</dbReference>
<reference evidence="1 2" key="1">
    <citation type="submission" date="2021-06" db="EMBL/GenBank/DDBJ databases">
        <authorList>
            <person name="Palmer J.M."/>
        </authorList>
    </citation>
    <scope>NUCLEOTIDE SEQUENCE [LARGE SCALE GENOMIC DNA]</scope>
    <source>
        <strain evidence="1 2">AS_MEX2019</strain>
        <tissue evidence="1">Muscle</tissue>
    </source>
</reference>
<gene>
    <name evidence="1" type="ORF">AMECASPLE_039005</name>
</gene>
<dbReference type="Proteomes" id="UP001469553">
    <property type="component" value="Unassembled WGS sequence"/>
</dbReference>
<comment type="caution">
    <text evidence="1">The sequence shown here is derived from an EMBL/GenBank/DDBJ whole genome shotgun (WGS) entry which is preliminary data.</text>
</comment>